<keyword evidence="3" id="KW-1185">Reference proteome</keyword>
<accession>A0AAN6UFL7</accession>
<organism evidence="2 3">
    <name type="scientific">Trichocladium antarcticum</name>
    <dbReference type="NCBI Taxonomy" id="1450529"/>
    <lineage>
        <taxon>Eukaryota</taxon>
        <taxon>Fungi</taxon>
        <taxon>Dikarya</taxon>
        <taxon>Ascomycota</taxon>
        <taxon>Pezizomycotina</taxon>
        <taxon>Sordariomycetes</taxon>
        <taxon>Sordariomycetidae</taxon>
        <taxon>Sordariales</taxon>
        <taxon>Chaetomiaceae</taxon>
        <taxon>Trichocladium</taxon>
    </lineage>
</organism>
<dbReference type="Proteomes" id="UP001304895">
    <property type="component" value="Unassembled WGS sequence"/>
</dbReference>
<reference evidence="2" key="1">
    <citation type="journal article" date="2023" name="Mol. Phylogenet. Evol.">
        <title>Genome-scale phylogeny and comparative genomics of the fungal order Sordariales.</title>
        <authorList>
            <person name="Hensen N."/>
            <person name="Bonometti L."/>
            <person name="Westerberg I."/>
            <person name="Brannstrom I.O."/>
            <person name="Guillou S."/>
            <person name="Cros-Aarteil S."/>
            <person name="Calhoun S."/>
            <person name="Haridas S."/>
            <person name="Kuo A."/>
            <person name="Mondo S."/>
            <person name="Pangilinan J."/>
            <person name="Riley R."/>
            <person name="LaButti K."/>
            <person name="Andreopoulos B."/>
            <person name="Lipzen A."/>
            <person name="Chen C."/>
            <person name="Yan M."/>
            <person name="Daum C."/>
            <person name="Ng V."/>
            <person name="Clum A."/>
            <person name="Steindorff A."/>
            <person name="Ohm R.A."/>
            <person name="Martin F."/>
            <person name="Silar P."/>
            <person name="Natvig D.O."/>
            <person name="Lalanne C."/>
            <person name="Gautier V."/>
            <person name="Ament-Velasquez S.L."/>
            <person name="Kruys A."/>
            <person name="Hutchinson M.I."/>
            <person name="Powell A.J."/>
            <person name="Barry K."/>
            <person name="Miller A.N."/>
            <person name="Grigoriev I.V."/>
            <person name="Debuchy R."/>
            <person name="Gladieux P."/>
            <person name="Hiltunen Thoren M."/>
            <person name="Johannesson H."/>
        </authorList>
    </citation>
    <scope>NUCLEOTIDE SEQUENCE</scope>
    <source>
        <strain evidence="2">CBS 123565</strain>
    </source>
</reference>
<comment type="caution">
    <text evidence="2">The sequence shown here is derived from an EMBL/GenBank/DDBJ whole genome shotgun (WGS) entry which is preliminary data.</text>
</comment>
<feature type="region of interest" description="Disordered" evidence="1">
    <location>
        <begin position="12"/>
        <end position="35"/>
    </location>
</feature>
<reference evidence="2" key="2">
    <citation type="submission" date="2023-05" db="EMBL/GenBank/DDBJ databases">
        <authorList>
            <consortium name="Lawrence Berkeley National Laboratory"/>
            <person name="Steindorff A."/>
            <person name="Hensen N."/>
            <person name="Bonometti L."/>
            <person name="Westerberg I."/>
            <person name="Brannstrom I.O."/>
            <person name="Guillou S."/>
            <person name="Cros-Aarteil S."/>
            <person name="Calhoun S."/>
            <person name="Haridas S."/>
            <person name="Kuo A."/>
            <person name="Mondo S."/>
            <person name="Pangilinan J."/>
            <person name="Riley R."/>
            <person name="Labutti K."/>
            <person name="Andreopoulos B."/>
            <person name="Lipzen A."/>
            <person name="Chen C."/>
            <person name="Yanf M."/>
            <person name="Daum C."/>
            <person name="Ng V."/>
            <person name="Clum A."/>
            <person name="Ohm R."/>
            <person name="Martin F."/>
            <person name="Silar P."/>
            <person name="Natvig D."/>
            <person name="Lalanne C."/>
            <person name="Gautier V."/>
            <person name="Ament-Velasquez S.L."/>
            <person name="Kruys A."/>
            <person name="Hutchinson M.I."/>
            <person name="Powell A.J."/>
            <person name="Barry K."/>
            <person name="Miller A.N."/>
            <person name="Grigoriev I.V."/>
            <person name="Debuchy R."/>
            <person name="Gladieux P."/>
            <person name="Thoren M.H."/>
            <person name="Johannesson H."/>
        </authorList>
    </citation>
    <scope>NUCLEOTIDE SEQUENCE</scope>
    <source>
        <strain evidence="2">CBS 123565</strain>
    </source>
</reference>
<evidence type="ECO:0000256" key="1">
    <source>
        <dbReference type="SAM" id="MobiDB-lite"/>
    </source>
</evidence>
<evidence type="ECO:0000313" key="2">
    <source>
        <dbReference type="EMBL" id="KAK4131726.1"/>
    </source>
</evidence>
<gene>
    <name evidence="2" type="ORF">BT67DRAFT_149342</name>
</gene>
<sequence>MWHARYANQGVRTLGSHAASADRGSGGGCEKSMDASEIRVQVRPRCTTDPDRCAARRSLKRVVVSAGAWPAQKRKGEHPQPSKGPVPFRGHRRPAFRFWHTEMMDGCTLIVGKTLSTGLPSALPCFAGIICKKLQSSGGSASWPAIPASCFIPAGLWCHPPDTSTYVLCIRRQVCVVTLHRSAEFNAAGAMSQSQDVPPWHSRGRRHPAIASSPLPVPALGLDSHCDCKRTSQAAGSAIGRGTLVIFRNLSALCLISCRWEIQHRHEISLALPNGRGSWCAIAGTSPSQPQCHRQLGRLPTAKTQGRHGDLTFGIATVGWRSGSINSCGR</sequence>
<name>A0AAN6UFL7_9PEZI</name>
<feature type="region of interest" description="Disordered" evidence="1">
    <location>
        <begin position="68"/>
        <end position="87"/>
    </location>
</feature>
<protein>
    <submittedName>
        <fullName evidence="2">Uncharacterized protein</fullName>
    </submittedName>
</protein>
<evidence type="ECO:0000313" key="3">
    <source>
        <dbReference type="Proteomes" id="UP001304895"/>
    </source>
</evidence>
<proteinExistence type="predicted"/>
<dbReference type="AlphaFoldDB" id="A0AAN6UFL7"/>
<dbReference type="EMBL" id="MU853422">
    <property type="protein sequence ID" value="KAK4131726.1"/>
    <property type="molecule type" value="Genomic_DNA"/>
</dbReference>